<evidence type="ECO:0000313" key="3">
    <source>
        <dbReference type="Proteomes" id="UP000236664"/>
    </source>
</evidence>
<sequence>MPRTIEDAIQVVLGLDLQYLWVDKYCVYQSSNTGLAQQISIMDKIYNAAFCTIITACGDDALFGLPGVGSTKRQDQPAIRLNGQVWVSSFKNPEPVAEALRGPAEPGYEQVHFECNNTSCRQTVSLGPPLPPRQDGALPGGLFKGSFACEAHGGLGKQIEVYTKRFLPFQSNIINALTGVFRP</sequence>
<proteinExistence type="predicted"/>
<reference evidence="2 3" key="1">
    <citation type="submission" date="2017-06" db="EMBL/GenBank/DDBJ databases">
        <title>Genome of Fusarium nygamai isolate CS10214.</title>
        <authorList>
            <person name="Gardiner D.M."/>
            <person name="Obanor F."/>
            <person name="Kazan K."/>
        </authorList>
    </citation>
    <scope>NUCLEOTIDE SEQUENCE [LARGE SCALE GENOMIC DNA]</scope>
    <source>
        <strain evidence="2 3">CS10214</strain>
    </source>
</reference>
<keyword evidence="3" id="KW-1185">Reference proteome</keyword>
<protein>
    <recommendedName>
        <fullName evidence="1">Heterokaryon incompatibility domain-containing protein</fullName>
    </recommendedName>
</protein>
<dbReference type="STRING" id="42673.A0A2K0W3E3"/>
<gene>
    <name evidence="2" type="ORF">FNYG_09821</name>
</gene>
<dbReference type="Proteomes" id="UP000236664">
    <property type="component" value="Unassembled WGS sequence"/>
</dbReference>
<dbReference type="PANTHER" id="PTHR33112:SF1">
    <property type="entry name" value="HETEROKARYON INCOMPATIBILITY DOMAIN-CONTAINING PROTEIN"/>
    <property type="match status" value="1"/>
</dbReference>
<comment type="caution">
    <text evidence="2">The sequence shown here is derived from an EMBL/GenBank/DDBJ whole genome shotgun (WGS) entry which is preliminary data.</text>
</comment>
<dbReference type="Pfam" id="PF06985">
    <property type="entry name" value="HET"/>
    <property type="match status" value="1"/>
</dbReference>
<evidence type="ECO:0000313" key="2">
    <source>
        <dbReference type="EMBL" id="PNP76805.1"/>
    </source>
</evidence>
<dbReference type="InterPro" id="IPR010730">
    <property type="entry name" value="HET"/>
</dbReference>
<dbReference type="OrthoDB" id="5428863at2759"/>
<evidence type="ECO:0000259" key="1">
    <source>
        <dbReference type="Pfam" id="PF06985"/>
    </source>
</evidence>
<dbReference type="AlphaFoldDB" id="A0A2K0W3E3"/>
<accession>A0A2K0W3E3</accession>
<dbReference type="EMBL" id="MTQA01000136">
    <property type="protein sequence ID" value="PNP76805.1"/>
    <property type="molecule type" value="Genomic_DNA"/>
</dbReference>
<dbReference type="PANTHER" id="PTHR33112">
    <property type="entry name" value="DOMAIN PROTEIN, PUTATIVE-RELATED"/>
    <property type="match status" value="1"/>
</dbReference>
<name>A0A2K0W3E3_GIBNY</name>
<organism evidence="2 3">
    <name type="scientific">Gibberella nygamai</name>
    <name type="common">Bean root rot disease fungus</name>
    <name type="synonym">Fusarium nygamai</name>
    <dbReference type="NCBI Taxonomy" id="42673"/>
    <lineage>
        <taxon>Eukaryota</taxon>
        <taxon>Fungi</taxon>
        <taxon>Dikarya</taxon>
        <taxon>Ascomycota</taxon>
        <taxon>Pezizomycotina</taxon>
        <taxon>Sordariomycetes</taxon>
        <taxon>Hypocreomycetidae</taxon>
        <taxon>Hypocreales</taxon>
        <taxon>Nectriaceae</taxon>
        <taxon>Fusarium</taxon>
        <taxon>Fusarium fujikuroi species complex</taxon>
    </lineage>
</organism>
<feature type="domain" description="Heterokaryon incompatibility" evidence="1">
    <location>
        <begin position="2"/>
        <end position="81"/>
    </location>
</feature>